<evidence type="ECO:0000313" key="3">
    <source>
        <dbReference type="EMBL" id="KAG2497269.1"/>
    </source>
</evidence>
<gene>
    <name evidence="3" type="ORF">HYH03_004853</name>
</gene>
<feature type="compositionally biased region" description="Low complexity" evidence="2">
    <location>
        <begin position="414"/>
        <end position="425"/>
    </location>
</feature>
<dbReference type="EMBL" id="JAEHOE010000015">
    <property type="protein sequence ID" value="KAG2497269.1"/>
    <property type="molecule type" value="Genomic_DNA"/>
</dbReference>
<keyword evidence="4" id="KW-1185">Reference proteome</keyword>
<evidence type="ECO:0000256" key="1">
    <source>
        <dbReference type="ARBA" id="ARBA00004430"/>
    </source>
</evidence>
<dbReference type="Gene3D" id="3.80.10.10">
    <property type="entry name" value="Ribonuclease Inhibitor"/>
    <property type="match status" value="1"/>
</dbReference>
<feature type="region of interest" description="Disordered" evidence="2">
    <location>
        <begin position="1188"/>
        <end position="1214"/>
    </location>
</feature>
<feature type="region of interest" description="Disordered" evidence="2">
    <location>
        <begin position="414"/>
        <end position="444"/>
    </location>
</feature>
<name>A0A835YGP2_9CHLO</name>
<comment type="subcellular location">
    <subcellularLocation>
        <location evidence="1">Cytoplasm</location>
        <location evidence="1">Cytoskeleton</location>
        <location evidence="1">Cilium axoneme</location>
    </subcellularLocation>
</comment>
<organism evidence="3 4">
    <name type="scientific">Edaphochlamys debaryana</name>
    <dbReference type="NCBI Taxonomy" id="47281"/>
    <lineage>
        <taxon>Eukaryota</taxon>
        <taxon>Viridiplantae</taxon>
        <taxon>Chlorophyta</taxon>
        <taxon>core chlorophytes</taxon>
        <taxon>Chlorophyceae</taxon>
        <taxon>CS clade</taxon>
        <taxon>Chlamydomonadales</taxon>
        <taxon>Chlamydomonadales incertae sedis</taxon>
        <taxon>Edaphochlamys</taxon>
    </lineage>
</organism>
<dbReference type="Proteomes" id="UP000612055">
    <property type="component" value="Unassembled WGS sequence"/>
</dbReference>
<proteinExistence type="predicted"/>
<comment type="caution">
    <text evidence="3">The sequence shown here is derived from an EMBL/GenBank/DDBJ whole genome shotgun (WGS) entry which is preliminary data.</text>
</comment>
<evidence type="ECO:0000256" key="2">
    <source>
        <dbReference type="SAM" id="MobiDB-lite"/>
    </source>
</evidence>
<dbReference type="SUPFAM" id="SSF52047">
    <property type="entry name" value="RNI-like"/>
    <property type="match status" value="1"/>
</dbReference>
<protein>
    <submittedName>
        <fullName evidence="3">Uncharacterized protein</fullName>
    </submittedName>
</protein>
<sequence length="2496" mass="247247">MAAVPAQMSQTSFCDMLSPNLPLASFLFHQLENAGPACLANARLACRDLCRVVDDALDNIRLHNNRLEPEALVDMCKGAGWLQRLPALSRLSVVLPSPDDRCIMPFAHASLEDRRRIKILDLLFTVEAPPLPVAKLSELLQGLPELSMLVLIAPPPPSDAAPQALAGSAFSSLRKLKVLVLTGVHWWPCIAPSVASQLTRLTVVQYAAEFPELNTTLPADQITSLLQPMTSLKDVTIVFTFDTPFAVASVPALLDSLAPSVQKLELHVSWPGSRGEGGGPAEVWFELDNGQLTACKIRADTLIFVDYSTIAAVAKDMVWTSKKFGPRLKLLTLESPVTPSFPGQPALPPLLGLSPLHDRCDKVRLCQLEFVHGSCSIQEVVDFARYRGVPEVLRINGHRGSDLDMQLQLRPLRRSASSQQRAAGKQGQGGGCSELSRRGSGAGAGPALVSPLAVLQRAMRRVTCGSRRRAEQWDERAKGFQAYLDQLTELQLRGPAISALLEDPAALEAWAAAAAGAEPAEAAEAGAGPAVAAEAGAGPAVAAAAGAGPAEAAAAAGAGPAEAAAAAAAGAEPAEAAAAAGAGPAVAAAAGAEPAEAAAAAGAGPAVAAAAGAGPAEAAAAAGAGPAVAAAAGAGPAEAAAAAGAGPAVAAAAGAGPAEAAAAAGAGPAEAAAAGAEPAEAAEAGAGPAVAAEAGAGPAVAAAAGAEPAEAAAAAGAGPAVAAAAAGAGPAVAAAAGAEPAEAAAAGAGPAEAAAAAGAGPAEAAAAGAEPAEAAEAGAGPAVAAEAGAGPAVAAAAGAEPAEAAAAAGAGPAEAAAAAGAGPAVAAAAGAEPAEAAAGAGAGPAVAAAAGAEPAEAAAAAGAGPAEAAAAGAEPAEAAEAGAGPAVAAPAGAEPAEAVAAAGAGPAEAAAAAGAGPAEAAAAAGAGPAVAAAAGAEPAEAVAAAGAGPAEAAAAAAGAGPAEAAAAAGAGPAVAAAAGAEPAEAAAAAGAGPAVAAAAGAGPAEAAAAAGAGPAEAAAAGAGPAEAAAAAGAGPAVAAAAGAEPAEAAAAGAGPAEAAAAAGAGPAEAAAAGAGPAEAAAAAGAGPAVAAAAGAEPAEAAAAGAGPAEAAAAAGAGPAEAAAAGAEPAVAAEAGAGPAVAAEAGAGPAVAAAAGAEPAEAAAAAGAGPAEAAAAAGAGPAEAAAAAGAGAGPVQPGGAVVQESEQASDSDEDLPRVIRFAPLPPVNALCLEVRPKAPAKTVADAVARITANGSTGGPGGVGVTPVKLYISFAIGQVLEALWSGEEEGGPGPHVVGAERLRWLLETWEGLRALLESDRKLWREVEQAWIPFWMAKHLQEAGLACLANARLACHALSDVVADEVEELTIKPERLDPEALVVLCDGGRWLRAFPALRKVTIIGSTPDARCSMPFAHAPLEARCRIQELELSVEDSNTPFPPEVLDDASRALATSALESLGQLETLILGRRAWLQCIGPALAPRLTQLAVTSKDRNDRLDEYFGPVERVLALVASMTSLRDLALRSKPSTAFPADRMPALLDSLAPSAQSLALHVQFDRPYECPAEVEYGLTDGLITSCSIRRDCNCIYDYHDMLISLEETVLGSRTLGQRLTQIHIKTPVMVGPAPLSMRSLHARCDRMVVFEATSGLDMRVAMRPHAAAPAAAGGGDSGRGGAAPGLASPLAVLQRAMLRVESGSKRRCEEEAWDESAKADDEYWSEMTELLLRGPAINALLGDPGALEAWVRQLNAQLQAPISNAAAGAGPVEAAAVAGAGAAEAAAEAGAGPAEAAAAAAIEESEQAGSRGSYPPCIDCFAPLPPVKALLLAFRPNGEPQAAAESALLTAISGSTGGAGGVEVTPVSLHFAYAVSQALWGGEEEGGPGPHVVGAERLRWLLETFISKQLEEAGPACLANARLACRDLRRVVNEALTELTIKPERLDPEALAALCDGGRWLQHFPALRKVIIVVSAPDAHCSMPFAHAPLEARRRIQELELSVEDSNAPFPAAVLSELLQSLPELRALALLAAPPPGDDASRALATSALESLGQLETLVLSERAWLKCIGPALAPRLTQLAVNNTYPELRYRPDLSNERILALLASMTSLRDLALRSTFTSPFGMDDMPALLDILAPSVQSFTVQVSWNGQFLGPAEVEYGLTDGLLASCWVRADTTVFVSYDNIFSFVQGTVLGSRKLGGRLPLLGIRSPLMAGPVPRRAAALHARCDRVLMEQLEYVHGLCSPEVAVDFARFMGMPKVLRFDGSVSSGLSMRVALRPPAAPPADVGGRGLGNAAPSPVPLQERDKILAPPLAVLQRVMLRAESGSRRRYEETAWDACARADEEDWAATPELLLSGPGISALLEDPAALEAWVRQLNAQLKAPGRDAAVGGAGAGARPARVVRFAPVLPVFLAVGSQSGALAAADVVLRTAGAGGNGAVEVSHVTLNLNLAISQVLEDLWSGPGAEEGGPGATVQGLERLRWLMETWEGLRALVEPQSQIWRKLS</sequence>
<dbReference type="InterPro" id="IPR032675">
    <property type="entry name" value="LRR_dom_sf"/>
</dbReference>
<reference evidence="3" key="1">
    <citation type="journal article" date="2020" name="bioRxiv">
        <title>Comparative genomics of Chlamydomonas.</title>
        <authorList>
            <person name="Craig R.J."/>
            <person name="Hasan A.R."/>
            <person name="Ness R.W."/>
            <person name="Keightley P.D."/>
        </authorList>
    </citation>
    <scope>NUCLEOTIDE SEQUENCE</scope>
    <source>
        <strain evidence="3">CCAP 11/70</strain>
    </source>
</reference>
<dbReference type="GO" id="GO:0005930">
    <property type="term" value="C:axoneme"/>
    <property type="evidence" value="ECO:0007669"/>
    <property type="project" value="UniProtKB-SubCell"/>
</dbReference>
<accession>A0A835YGP2</accession>
<evidence type="ECO:0000313" key="4">
    <source>
        <dbReference type="Proteomes" id="UP000612055"/>
    </source>
</evidence>